<dbReference type="EMBL" id="FOZG01000001">
    <property type="protein sequence ID" value="SFR86424.1"/>
    <property type="molecule type" value="Genomic_DNA"/>
</dbReference>
<dbReference type="RefSeq" id="WP_093312607.1">
    <property type="nucleotide sequence ID" value="NZ_FOZG01000001.1"/>
</dbReference>
<organism evidence="2 3">
    <name type="scientific">Sphingomonas jatrophae</name>
    <dbReference type="NCBI Taxonomy" id="1166337"/>
    <lineage>
        <taxon>Bacteria</taxon>
        <taxon>Pseudomonadati</taxon>
        <taxon>Pseudomonadota</taxon>
        <taxon>Alphaproteobacteria</taxon>
        <taxon>Sphingomonadales</taxon>
        <taxon>Sphingomonadaceae</taxon>
        <taxon>Sphingomonas</taxon>
    </lineage>
</organism>
<protein>
    <submittedName>
        <fullName evidence="2">Uncharacterized protein</fullName>
    </submittedName>
</protein>
<gene>
    <name evidence="2" type="ORF">SAMN05192580_1345</name>
</gene>
<dbReference type="OrthoDB" id="7572967at2"/>
<keyword evidence="3" id="KW-1185">Reference proteome</keyword>
<dbReference type="STRING" id="1166337.SAMN05192580_1345"/>
<evidence type="ECO:0000256" key="1">
    <source>
        <dbReference type="SAM" id="MobiDB-lite"/>
    </source>
</evidence>
<dbReference type="Proteomes" id="UP000198824">
    <property type="component" value="Unassembled WGS sequence"/>
</dbReference>
<proteinExistence type="predicted"/>
<accession>A0A1I6K5L0</accession>
<sequence length="160" mass="15912">MAEFVQAAGKIVGGVASYEAGRYNNQVAKTEAIEAERDGVVEEARVREAARLAIGEQVAAQAGSGFQPGTGSALEALTQSQVNAVLDAMTLRRQAAAKARAARTQGKIAKASGENALVAGLLGAASSVAGSQSDWAAARAGSSAARSYGGSPAAAAPGPR</sequence>
<feature type="region of interest" description="Disordered" evidence="1">
    <location>
        <begin position="140"/>
        <end position="160"/>
    </location>
</feature>
<dbReference type="AlphaFoldDB" id="A0A1I6K5L0"/>
<name>A0A1I6K5L0_9SPHN</name>
<evidence type="ECO:0000313" key="2">
    <source>
        <dbReference type="EMBL" id="SFR86424.1"/>
    </source>
</evidence>
<evidence type="ECO:0000313" key="3">
    <source>
        <dbReference type="Proteomes" id="UP000198824"/>
    </source>
</evidence>
<reference evidence="2 3" key="1">
    <citation type="submission" date="2016-10" db="EMBL/GenBank/DDBJ databases">
        <authorList>
            <person name="de Groot N.N."/>
        </authorList>
    </citation>
    <scope>NUCLEOTIDE SEQUENCE [LARGE SCALE GENOMIC DNA]</scope>
    <source>
        <strain evidence="2 3">S5-249</strain>
    </source>
</reference>